<dbReference type="InterPro" id="IPR012341">
    <property type="entry name" value="6hp_glycosidase-like_sf"/>
</dbReference>
<name>A0A9W8S133_9HYPO</name>
<dbReference type="InterPro" id="IPR035396">
    <property type="entry name" value="Bac_rhamnosid6H"/>
</dbReference>
<dbReference type="PIRSF" id="PIRSF010631">
    <property type="entry name" value="A-rhamnsds"/>
    <property type="match status" value="1"/>
</dbReference>
<dbReference type="Pfam" id="PF08531">
    <property type="entry name" value="Bac_rhamnosid_N"/>
    <property type="match status" value="1"/>
</dbReference>
<evidence type="ECO:0000256" key="1">
    <source>
        <dbReference type="ARBA" id="ARBA00001445"/>
    </source>
</evidence>
<feature type="domain" description="Alpha-L-rhamnosidase C-terminal" evidence="7">
    <location>
        <begin position="813"/>
        <end position="883"/>
    </location>
</feature>
<dbReference type="AlphaFoldDB" id="A0A9W8S133"/>
<dbReference type="PANTHER" id="PTHR33307:SF6">
    <property type="entry name" value="ALPHA-RHAMNOSIDASE (EUROFUNG)-RELATED"/>
    <property type="match status" value="1"/>
</dbReference>
<evidence type="ECO:0000259" key="4">
    <source>
        <dbReference type="Pfam" id="PF05592"/>
    </source>
</evidence>
<dbReference type="InterPro" id="IPR035398">
    <property type="entry name" value="Bac_rhamnosid_C"/>
</dbReference>
<dbReference type="GO" id="GO:0005975">
    <property type="term" value="P:carbohydrate metabolic process"/>
    <property type="evidence" value="ECO:0007669"/>
    <property type="project" value="InterPro"/>
</dbReference>
<evidence type="ECO:0000256" key="3">
    <source>
        <dbReference type="ARBA" id="ARBA00022801"/>
    </source>
</evidence>
<accession>A0A9W8S133</accession>
<dbReference type="Pfam" id="PF05592">
    <property type="entry name" value="Bac_rhamnosid"/>
    <property type="match status" value="1"/>
</dbReference>
<dbReference type="InterPro" id="IPR008902">
    <property type="entry name" value="Rhamnosid_concanavalin"/>
</dbReference>
<keyword evidence="3" id="KW-0378">Hydrolase</keyword>
<dbReference type="Pfam" id="PF17390">
    <property type="entry name" value="Bac_rhamnosid_C"/>
    <property type="match status" value="1"/>
</dbReference>
<dbReference type="Gene3D" id="2.60.420.10">
    <property type="entry name" value="Maltose phosphorylase, domain 3"/>
    <property type="match status" value="1"/>
</dbReference>
<proteinExistence type="predicted"/>
<evidence type="ECO:0000259" key="5">
    <source>
        <dbReference type="Pfam" id="PF08531"/>
    </source>
</evidence>
<evidence type="ECO:0000259" key="6">
    <source>
        <dbReference type="Pfam" id="PF17389"/>
    </source>
</evidence>
<organism evidence="8 9">
    <name type="scientific">Fusarium torreyae</name>
    <dbReference type="NCBI Taxonomy" id="1237075"/>
    <lineage>
        <taxon>Eukaryota</taxon>
        <taxon>Fungi</taxon>
        <taxon>Dikarya</taxon>
        <taxon>Ascomycota</taxon>
        <taxon>Pezizomycotina</taxon>
        <taxon>Sordariomycetes</taxon>
        <taxon>Hypocreomycetidae</taxon>
        <taxon>Hypocreales</taxon>
        <taxon>Nectriaceae</taxon>
        <taxon>Fusarium</taxon>
    </lineage>
</organism>
<dbReference type="GO" id="GO:0030596">
    <property type="term" value="F:alpha-L-rhamnosidase activity"/>
    <property type="evidence" value="ECO:0007669"/>
    <property type="project" value="UniProtKB-EC"/>
</dbReference>
<feature type="domain" description="Alpha-L-rhamnosidase six-hairpin glycosidase" evidence="6">
    <location>
        <begin position="457"/>
        <end position="810"/>
    </location>
</feature>
<comment type="caution">
    <text evidence="8">The sequence shown here is derived from an EMBL/GenBank/DDBJ whole genome shotgun (WGS) entry which is preliminary data.</text>
</comment>
<dbReference type="Proteomes" id="UP001152049">
    <property type="component" value="Unassembled WGS sequence"/>
</dbReference>
<reference evidence="8" key="1">
    <citation type="submission" date="2022-09" db="EMBL/GenBank/DDBJ databases">
        <title>Fusarium specimens isolated from Avocado Roots.</title>
        <authorList>
            <person name="Stajich J."/>
            <person name="Roper C."/>
            <person name="Heimlech-Rivalta G."/>
        </authorList>
    </citation>
    <scope>NUCLEOTIDE SEQUENCE</scope>
    <source>
        <strain evidence="8">CF00136</strain>
    </source>
</reference>
<dbReference type="OrthoDB" id="10036721at2759"/>
<evidence type="ECO:0000259" key="7">
    <source>
        <dbReference type="Pfam" id="PF17390"/>
    </source>
</evidence>
<dbReference type="InterPro" id="IPR013783">
    <property type="entry name" value="Ig-like_fold"/>
</dbReference>
<evidence type="ECO:0000313" key="9">
    <source>
        <dbReference type="Proteomes" id="UP001152049"/>
    </source>
</evidence>
<dbReference type="Gene3D" id="2.60.120.260">
    <property type="entry name" value="Galactose-binding domain-like"/>
    <property type="match status" value="2"/>
</dbReference>
<comment type="catalytic activity">
    <reaction evidence="1">
        <text>Hydrolysis of terminal non-reducing alpha-L-rhamnose residues in alpha-L-rhamnosides.</text>
        <dbReference type="EC" id="3.2.1.40"/>
    </reaction>
</comment>
<dbReference type="PANTHER" id="PTHR33307">
    <property type="entry name" value="ALPHA-RHAMNOSIDASE (EUROFUNG)"/>
    <property type="match status" value="1"/>
</dbReference>
<evidence type="ECO:0000313" key="8">
    <source>
        <dbReference type="EMBL" id="KAJ4263350.1"/>
    </source>
</evidence>
<dbReference type="Gene3D" id="2.60.40.10">
    <property type="entry name" value="Immunoglobulins"/>
    <property type="match status" value="1"/>
</dbReference>
<dbReference type="InterPro" id="IPR008928">
    <property type="entry name" value="6-hairpin_glycosidase_sf"/>
</dbReference>
<keyword evidence="9" id="KW-1185">Reference proteome</keyword>
<evidence type="ECO:0000256" key="2">
    <source>
        <dbReference type="ARBA" id="ARBA00012652"/>
    </source>
</evidence>
<protein>
    <recommendedName>
        <fullName evidence="2">alpha-L-rhamnosidase</fullName>
        <ecNumber evidence="2">3.2.1.40</ecNumber>
    </recommendedName>
</protein>
<dbReference type="EMBL" id="JAOQAZ010000010">
    <property type="protein sequence ID" value="KAJ4263350.1"/>
    <property type="molecule type" value="Genomic_DNA"/>
</dbReference>
<feature type="domain" description="Bacterial alpha-L-rhamnosidase N-terminal" evidence="5">
    <location>
        <begin position="165"/>
        <end position="340"/>
    </location>
</feature>
<sequence>MSATAQDFSRPFKVVDAHFEHSHSPSTLGTHHVAPRLSWKFQNAPEGFWQKRYTINIFDTAVTPSAELSYSVTVDSGQCVLVPWPATAPLKSRQKISIRIQATGTDKDGRESVAEWSDPISIEAGLLNQEEWRADFITSPWTYPTDDPQPEELFRCEFVVHKADQVKHARLYITAQGLYEAEINGRVVGDHFLAPGWTTYDARLQYQVFDVSNYISSHSEINAIGVRVAEGWFCGRLGWGGGTRNKWGKRPALLAQLEICYADGSHELVVTDSSWKVCRGPTVLAEIYNGEKYDARLEIPGWSLPLTDKLSTWEPVTNRGKVPASIKLLAQESAPVRKVEIIKPVNKTITPSGKTVIDFGQNLVGFTRMKEVHGSVGHQITFSHAEVMERDELGRRPLRGADNTDVYTLKGGSEGESWEPRFTFHGFRYVEVSGWASESDDLLDSIEAVVVHTDMKRIGHFSCSDSLLNRLYDNIVWSMRGNFVSIPTDCPQRDERLGWTGDLALYAPTGSLIYDCTSMLDGWLHDVHAEQRKHGGVPPLVVPNVLEGDPIFGQVKPASIWGDVVVLAPWALYEATGDISVLENHYQGMIDWLAAIPKNKNGNFHLWEDSHPQLGDWLDPTAPPDQPNLARTDAVLVSNAYLVRSLRIVSEVAKILDREDDATKYETEYLAALDEFTTEYLTPSGRLMSDTQTGYALAITFNLLSTTRQKARAFERLAFIVRRSAFKIGTGFAGTPLICEALVQAGYPQIAHAMITNTECPSWLYPVTMGATTMWERWDSMLPDGSINPGDMTSFNHFAFGAVAKFMFERLAGLQCAAPGWSKARIAPIVGGNLTHAQASLETPYGLLSTRWRLQGSEHQTLTIEAVIPPNSSAEIIFPDGSDMEPVQLYSGTHSFSVAFLQPNSWPVQPLREY</sequence>
<dbReference type="Gene3D" id="1.50.10.10">
    <property type="match status" value="1"/>
</dbReference>
<dbReference type="Pfam" id="PF17389">
    <property type="entry name" value="Bac_rhamnosid6H"/>
    <property type="match status" value="1"/>
</dbReference>
<dbReference type="InterPro" id="IPR016007">
    <property type="entry name" value="Alpha_rhamnosid"/>
</dbReference>
<feature type="domain" description="Alpha-L-rhamnosidase concanavalin-like" evidence="4">
    <location>
        <begin position="350"/>
        <end position="452"/>
    </location>
</feature>
<dbReference type="SUPFAM" id="SSF48208">
    <property type="entry name" value="Six-hairpin glycosidases"/>
    <property type="match status" value="1"/>
</dbReference>
<dbReference type="EC" id="3.2.1.40" evidence="2"/>
<dbReference type="InterPro" id="IPR013737">
    <property type="entry name" value="Bac_rhamnosid_N"/>
</dbReference>
<gene>
    <name evidence="8" type="ORF">NW762_006168</name>
</gene>
<dbReference type="Pfam" id="PF25788">
    <property type="entry name" value="Ig_Rha78A_N"/>
    <property type="match status" value="1"/>
</dbReference>